<proteinExistence type="predicted"/>
<organism evidence="2 3">
    <name type="scientific">Pseudogymnoascus destructans (strain ATCC MYA-4855 / 20631-21)</name>
    <name type="common">Bat white-nose syndrome fungus</name>
    <name type="synonym">Geomyces destructans</name>
    <dbReference type="NCBI Taxonomy" id="658429"/>
    <lineage>
        <taxon>Eukaryota</taxon>
        <taxon>Fungi</taxon>
        <taxon>Dikarya</taxon>
        <taxon>Ascomycota</taxon>
        <taxon>Pezizomycotina</taxon>
        <taxon>Leotiomycetes</taxon>
        <taxon>Thelebolales</taxon>
        <taxon>Thelebolaceae</taxon>
        <taxon>Pseudogymnoascus</taxon>
    </lineage>
</organism>
<sequence>MSGSQGSLFIDDDPVVASGVKEPRIAAGLEATMISGWTAFGSPLRPTALPGLPRVAPRVSFRCPVRPNPVGPSAIPSASASASSAAPVTPVGVPTPAVFRRVQSFPVSSRRRPPSARGALVLRTSAFQSPPPLPLPSGICWYCSPTMATPPLPPRMAAAPSSSRPPAQPGGDVGGPPPDAARTGRREEEGEEGAGGPGVGRWRSAGWSFVSPLAG</sequence>
<dbReference type="HOGENOM" id="CLU_1283755_0_0_1"/>
<evidence type="ECO:0000256" key="1">
    <source>
        <dbReference type="SAM" id="MobiDB-lite"/>
    </source>
</evidence>
<protein>
    <submittedName>
        <fullName evidence="2">Uncharacterized protein</fullName>
    </submittedName>
</protein>
<dbReference type="InParanoid" id="L8GE83"/>
<feature type="region of interest" description="Disordered" evidence="1">
    <location>
        <begin position="153"/>
        <end position="215"/>
    </location>
</feature>
<name>L8GE83_PSED2</name>
<dbReference type="Proteomes" id="UP000011064">
    <property type="component" value="Unassembled WGS sequence"/>
</dbReference>
<reference evidence="3" key="1">
    <citation type="submission" date="2010-09" db="EMBL/GenBank/DDBJ databases">
        <title>The genome sequence of Geomyces destructans 20631-21.</title>
        <authorList>
            <consortium name="The Broad Institute Genome Sequencing Platform"/>
            <person name="Cuomo C.A."/>
            <person name="Blehert D.S."/>
            <person name="Lorch J.M."/>
            <person name="Young S.K."/>
            <person name="Zeng Q."/>
            <person name="Gargeya S."/>
            <person name="Fitzgerald M."/>
            <person name="Haas B."/>
            <person name="Abouelleil A."/>
            <person name="Alvarado L."/>
            <person name="Arachchi H.M."/>
            <person name="Berlin A."/>
            <person name="Brown A."/>
            <person name="Chapman S.B."/>
            <person name="Chen Z."/>
            <person name="Dunbar C."/>
            <person name="Freedman E."/>
            <person name="Gearin G."/>
            <person name="Gellesch M."/>
            <person name="Goldberg J."/>
            <person name="Griggs A."/>
            <person name="Gujja S."/>
            <person name="Heiman D."/>
            <person name="Howarth C."/>
            <person name="Larson L."/>
            <person name="Lui A."/>
            <person name="MacDonald P.J.P."/>
            <person name="Montmayeur A."/>
            <person name="Murphy C."/>
            <person name="Neiman D."/>
            <person name="Pearson M."/>
            <person name="Priest M."/>
            <person name="Roberts A."/>
            <person name="Saif S."/>
            <person name="Shea T."/>
            <person name="Shenoy N."/>
            <person name="Sisk P."/>
            <person name="Stolte C."/>
            <person name="Sykes S."/>
            <person name="Wortman J."/>
            <person name="Nusbaum C."/>
            <person name="Birren B."/>
        </authorList>
    </citation>
    <scope>NUCLEOTIDE SEQUENCE [LARGE SCALE GENOMIC DNA]</scope>
    <source>
        <strain evidence="3">ATCC MYA-4855 / 20631-21</strain>
    </source>
</reference>
<gene>
    <name evidence="2" type="ORF">GMDG_04747</name>
</gene>
<evidence type="ECO:0000313" key="3">
    <source>
        <dbReference type="Proteomes" id="UP000011064"/>
    </source>
</evidence>
<dbReference type="AlphaFoldDB" id="L8GE83"/>
<accession>L8GE83</accession>
<dbReference type="EMBL" id="GL573258">
    <property type="protein sequence ID" value="ELR10466.1"/>
    <property type="molecule type" value="Genomic_DNA"/>
</dbReference>
<feature type="compositionally biased region" description="Low complexity" evidence="1">
    <location>
        <begin position="155"/>
        <end position="165"/>
    </location>
</feature>
<evidence type="ECO:0000313" key="2">
    <source>
        <dbReference type="EMBL" id="ELR10466.1"/>
    </source>
</evidence>
<dbReference type="VEuPathDB" id="FungiDB:GMDG_04747"/>
<keyword evidence="3" id="KW-1185">Reference proteome</keyword>